<gene>
    <name evidence="3" type="primary">lpoA_1</name>
    <name evidence="3" type="ORF">NCTC11967_02002</name>
</gene>
<dbReference type="InterPro" id="IPR007443">
    <property type="entry name" value="LpoA"/>
</dbReference>
<evidence type="ECO:0000256" key="2">
    <source>
        <dbReference type="ARBA" id="ARBA00023136"/>
    </source>
</evidence>
<dbReference type="InterPro" id="IPR011990">
    <property type="entry name" value="TPR-like_helical_dom_sf"/>
</dbReference>
<dbReference type="GO" id="GO:0031241">
    <property type="term" value="C:periplasmic side of cell outer membrane"/>
    <property type="evidence" value="ECO:0007669"/>
    <property type="project" value="TreeGrafter"/>
</dbReference>
<proteinExistence type="predicted"/>
<comment type="caution">
    <text evidence="3">The sequence shown here is derived from an EMBL/GenBank/DDBJ whole genome shotgun (WGS) entry which is preliminary data.</text>
</comment>
<name>A0AB38FVQ9_9ENTR</name>
<keyword evidence="1" id="KW-0732">Signal</keyword>
<reference evidence="3 4" key="1">
    <citation type="submission" date="2018-06" db="EMBL/GenBank/DDBJ databases">
        <authorList>
            <consortium name="Pathogen Informatics"/>
            <person name="Doyle S."/>
        </authorList>
    </citation>
    <scope>NUCLEOTIDE SEQUENCE [LARGE SCALE GENOMIC DNA]</scope>
    <source>
        <strain evidence="3 4">NCTC11967</strain>
    </source>
</reference>
<dbReference type="Proteomes" id="UP000251313">
    <property type="component" value="Unassembled WGS sequence"/>
</dbReference>
<dbReference type="RefSeq" id="WP_038253145.1">
    <property type="nucleotide sequence ID" value="NZ_UAVL01000009.1"/>
</dbReference>
<dbReference type="GO" id="GO:0030234">
    <property type="term" value="F:enzyme regulator activity"/>
    <property type="evidence" value="ECO:0007669"/>
    <property type="project" value="TreeGrafter"/>
</dbReference>
<protein>
    <submittedName>
        <fullName evidence="3">Lipoprotein activator of PBP from the outer membrane A</fullName>
    </submittedName>
</protein>
<dbReference type="PANTHER" id="PTHR38038:SF1">
    <property type="entry name" value="PENICILLIN-BINDING PROTEIN ACTIVATOR LPOA"/>
    <property type="match status" value="1"/>
</dbReference>
<dbReference type="EMBL" id="UAVL01000009">
    <property type="protein sequence ID" value="SQA62979.1"/>
    <property type="molecule type" value="Genomic_DNA"/>
</dbReference>
<organism evidence="3 4">
    <name type="scientific">Yokenella regensburgei</name>
    <dbReference type="NCBI Taxonomy" id="158877"/>
    <lineage>
        <taxon>Bacteria</taxon>
        <taxon>Pseudomonadati</taxon>
        <taxon>Pseudomonadota</taxon>
        <taxon>Gammaproteobacteria</taxon>
        <taxon>Enterobacterales</taxon>
        <taxon>Enterobacteriaceae</taxon>
        <taxon>Yokenella</taxon>
    </lineage>
</organism>
<evidence type="ECO:0000313" key="4">
    <source>
        <dbReference type="Proteomes" id="UP000251313"/>
    </source>
</evidence>
<dbReference type="PROSITE" id="PS51257">
    <property type="entry name" value="PROKAR_LIPOPROTEIN"/>
    <property type="match status" value="1"/>
</dbReference>
<dbReference type="GO" id="GO:0009252">
    <property type="term" value="P:peptidoglycan biosynthetic process"/>
    <property type="evidence" value="ECO:0007669"/>
    <property type="project" value="TreeGrafter"/>
</dbReference>
<accession>A0AB38FVQ9</accession>
<evidence type="ECO:0000313" key="3">
    <source>
        <dbReference type="EMBL" id="SQA62979.1"/>
    </source>
</evidence>
<dbReference type="AlphaFoldDB" id="A0AB38FVQ9"/>
<dbReference type="Gene3D" id="1.25.40.10">
    <property type="entry name" value="Tetratricopeptide repeat domain"/>
    <property type="match status" value="1"/>
</dbReference>
<evidence type="ECO:0000256" key="1">
    <source>
        <dbReference type="ARBA" id="ARBA00022729"/>
    </source>
</evidence>
<sequence>MRSSDFPGIKTLYGIPLIAALLFFTGCAVRPADQSAVLLESPVQTDTVQALKRMEHSEGSSKTSWQLLAIRALLGEGKSGQASNLLNQLPQKMNDAQHQEQLLLAAASGGQAVARCAAQRHERSSDIGA</sequence>
<keyword evidence="3" id="KW-0449">Lipoprotein</keyword>
<dbReference type="PANTHER" id="PTHR38038">
    <property type="entry name" value="PENICILLIN-BINDING PROTEIN ACTIVATOR LPOA"/>
    <property type="match status" value="1"/>
</dbReference>
<keyword evidence="2" id="KW-0472">Membrane</keyword>